<evidence type="ECO:0000256" key="3">
    <source>
        <dbReference type="SAM" id="MobiDB-lite"/>
    </source>
</evidence>
<evidence type="ECO:0008006" key="6">
    <source>
        <dbReference type="Google" id="ProtNLM"/>
    </source>
</evidence>
<dbReference type="Gene3D" id="3.40.50.720">
    <property type="entry name" value="NAD(P)-binding Rossmann-like Domain"/>
    <property type="match status" value="1"/>
</dbReference>
<accession>A0ABN9T3P9</accession>
<dbReference type="Pfam" id="PF00106">
    <property type="entry name" value="adh_short"/>
    <property type="match status" value="1"/>
</dbReference>
<evidence type="ECO:0000313" key="5">
    <source>
        <dbReference type="Proteomes" id="UP001189429"/>
    </source>
</evidence>
<dbReference type="Proteomes" id="UP001189429">
    <property type="component" value="Unassembled WGS sequence"/>
</dbReference>
<reference evidence="4" key="1">
    <citation type="submission" date="2023-10" db="EMBL/GenBank/DDBJ databases">
        <authorList>
            <person name="Chen Y."/>
            <person name="Shah S."/>
            <person name="Dougan E. K."/>
            <person name="Thang M."/>
            <person name="Chan C."/>
        </authorList>
    </citation>
    <scope>NUCLEOTIDE SEQUENCE [LARGE SCALE GENOMIC DNA]</scope>
</reference>
<dbReference type="InterPro" id="IPR036291">
    <property type="entry name" value="NAD(P)-bd_dom_sf"/>
</dbReference>
<dbReference type="PANTHER" id="PTHR44196">
    <property type="entry name" value="DEHYDROGENASE/REDUCTASE SDR FAMILY MEMBER 7B"/>
    <property type="match status" value="1"/>
</dbReference>
<comment type="caution">
    <text evidence="4">The sequence shown here is derived from an EMBL/GenBank/DDBJ whole genome shotgun (WGS) entry which is preliminary data.</text>
</comment>
<evidence type="ECO:0000256" key="2">
    <source>
        <dbReference type="ARBA" id="ARBA00023002"/>
    </source>
</evidence>
<evidence type="ECO:0000256" key="1">
    <source>
        <dbReference type="ARBA" id="ARBA00006484"/>
    </source>
</evidence>
<dbReference type="SUPFAM" id="SSF51735">
    <property type="entry name" value="NAD(P)-binding Rossmann-fold domains"/>
    <property type="match status" value="1"/>
</dbReference>
<dbReference type="PANTHER" id="PTHR44196:SF1">
    <property type="entry name" value="DEHYDROGENASE_REDUCTASE SDR FAMILY MEMBER 7B"/>
    <property type="match status" value="1"/>
</dbReference>
<organism evidence="4 5">
    <name type="scientific">Prorocentrum cordatum</name>
    <dbReference type="NCBI Taxonomy" id="2364126"/>
    <lineage>
        <taxon>Eukaryota</taxon>
        <taxon>Sar</taxon>
        <taxon>Alveolata</taxon>
        <taxon>Dinophyceae</taxon>
        <taxon>Prorocentrales</taxon>
        <taxon>Prorocentraceae</taxon>
        <taxon>Prorocentrum</taxon>
    </lineage>
</organism>
<name>A0ABN9T3P9_9DINO</name>
<proteinExistence type="inferred from homology"/>
<keyword evidence="2" id="KW-0560">Oxidoreductase</keyword>
<dbReference type="PRINTS" id="PR00081">
    <property type="entry name" value="GDHRDH"/>
</dbReference>
<sequence>MIVPTMTSQQLIPLPPPLPHTPFCSPPKISAKRPCAAARARPWPLRSGGGGGADMDAAARGGGLYRHLGTGRTYARLGEAFAHPDGAREGRLDVVLGEVSAEAAPASTGAAPAGRLVTVPFAELHGSGAAAPVLERLEPGGGGHGVGGGAEAVLGVGAPRYYRHFKGKLYQESSAARRACPAAARRSSTARCTHHRTRCSRVQSPTSRARPGRRPLASGGSRTWDVSPEELGADAAARAQRPCLAPPPAGPAACSSSVALVTGASAGLGREAAVQLAAAGFLVFAAARSAERLAEDLMKEADAAGRPPPRIVALTLDVRSQDSVQRAFHEVQERAGRLDVLVNNAGVLVVGTVEMYR</sequence>
<gene>
    <name evidence="4" type="ORF">PCOR1329_LOCUS35218</name>
</gene>
<feature type="region of interest" description="Disordered" evidence="3">
    <location>
        <begin position="186"/>
        <end position="227"/>
    </location>
</feature>
<comment type="similarity">
    <text evidence="1">Belongs to the short-chain dehydrogenases/reductases (SDR) family.</text>
</comment>
<protein>
    <recommendedName>
        <fullName evidence="6">Protochlorophyllide reductase</fullName>
    </recommendedName>
</protein>
<dbReference type="EMBL" id="CAUYUJ010014305">
    <property type="protein sequence ID" value="CAK0839565.1"/>
    <property type="molecule type" value="Genomic_DNA"/>
</dbReference>
<evidence type="ECO:0000313" key="4">
    <source>
        <dbReference type="EMBL" id="CAK0839565.1"/>
    </source>
</evidence>
<keyword evidence="5" id="KW-1185">Reference proteome</keyword>
<dbReference type="InterPro" id="IPR002347">
    <property type="entry name" value="SDR_fam"/>
</dbReference>